<dbReference type="EMBL" id="SNYF01000006">
    <property type="protein sequence ID" value="TDQ17237.1"/>
    <property type="molecule type" value="Genomic_DNA"/>
</dbReference>
<comment type="caution">
    <text evidence="2">The sequence shown here is derived from an EMBL/GenBank/DDBJ whole genome shotgun (WGS) entry which is preliminary data.</text>
</comment>
<evidence type="ECO:0000313" key="2">
    <source>
        <dbReference type="EMBL" id="TDQ17237.1"/>
    </source>
</evidence>
<dbReference type="GO" id="GO:0016758">
    <property type="term" value="F:hexosyltransferase activity"/>
    <property type="evidence" value="ECO:0007669"/>
    <property type="project" value="UniProtKB-ARBA"/>
</dbReference>
<dbReference type="Pfam" id="PF00535">
    <property type="entry name" value="Glycos_transf_2"/>
    <property type="match status" value="1"/>
</dbReference>
<dbReference type="OrthoDB" id="9815829at2"/>
<keyword evidence="2" id="KW-0808">Transferase</keyword>
<dbReference type="Gene3D" id="3.90.550.10">
    <property type="entry name" value="Spore Coat Polysaccharide Biosynthesis Protein SpsA, Chain A"/>
    <property type="match status" value="1"/>
</dbReference>
<feature type="domain" description="Glycosyltransferase 2-like" evidence="1">
    <location>
        <begin position="11"/>
        <end position="121"/>
    </location>
</feature>
<name>A0A4R6T8L4_9BACT</name>
<evidence type="ECO:0000259" key="1">
    <source>
        <dbReference type="Pfam" id="PF00535"/>
    </source>
</evidence>
<keyword evidence="3" id="KW-1185">Reference proteome</keyword>
<dbReference type="AlphaFoldDB" id="A0A4R6T8L4"/>
<reference evidence="2 3" key="1">
    <citation type="submission" date="2019-03" db="EMBL/GenBank/DDBJ databases">
        <title>Genomic Encyclopedia of Type Strains, Phase III (KMG-III): the genomes of soil and plant-associated and newly described type strains.</title>
        <authorList>
            <person name="Whitman W."/>
        </authorList>
    </citation>
    <scope>NUCLEOTIDE SEQUENCE [LARGE SCALE GENOMIC DNA]</scope>
    <source>
        <strain evidence="2 3">CECT 8446</strain>
    </source>
</reference>
<dbReference type="CDD" id="cd00761">
    <property type="entry name" value="Glyco_tranf_GTA_type"/>
    <property type="match status" value="1"/>
</dbReference>
<organism evidence="2 3">
    <name type="scientific">Algoriphagus boseongensis</name>
    <dbReference type="NCBI Taxonomy" id="1442587"/>
    <lineage>
        <taxon>Bacteria</taxon>
        <taxon>Pseudomonadati</taxon>
        <taxon>Bacteroidota</taxon>
        <taxon>Cytophagia</taxon>
        <taxon>Cytophagales</taxon>
        <taxon>Cyclobacteriaceae</taxon>
        <taxon>Algoriphagus</taxon>
    </lineage>
</organism>
<proteinExistence type="predicted"/>
<gene>
    <name evidence="2" type="ORF">DFQ04_1889</name>
</gene>
<dbReference type="Proteomes" id="UP000294535">
    <property type="component" value="Unassembled WGS sequence"/>
</dbReference>
<dbReference type="SUPFAM" id="SSF53448">
    <property type="entry name" value="Nucleotide-diphospho-sugar transferases"/>
    <property type="match status" value="1"/>
</dbReference>
<dbReference type="PANTHER" id="PTHR22916:SF56">
    <property type="entry name" value="GLYCOSYL TRANSFERASE"/>
    <property type="match status" value="1"/>
</dbReference>
<dbReference type="RefSeq" id="WP_133555091.1">
    <property type="nucleotide sequence ID" value="NZ_SNYF01000006.1"/>
</dbReference>
<dbReference type="PANTHER" id="PTHR22916">
    <property type="entry name" value="GLYCOSYLTRANSFERASE"/>
    <property type="match status" value="1"/>
</dbReference>
<evidence type="ECO:0000313" key="3">
    <source>
        <dbReference type="Proteomes" id="UP000294535"/>
    </source>
</evidence>
<protein>
    <submittedName>
        <fullName evidence="2">Glycosyltransferase involved in cell wall biosynthesis</fullName>
    </submittedName>
</protein>
<sequence>MNAPPKVIGFVPVYKAEKFISKTLEALAAQTYSNFEILVCDDNSPDNSASICKEFCSSDSRFKFTQNTENLGWFKTSEMLWMQAANKSKYCFTNPHDDLPYPNYISELVELLEKNPKASIAIPGMANQRPDETVVSFYEDASDIEDVVERCFRIAKKDKDYWWAAFHGLHRSEFVEKIYPIDKLRFGESEFSLDLISFLKMGFFGPLVTSNQVLLKKVYLEKSVSHNWRHNSKNKSALWLAIFKEIENSHLDLNSKIKLQKKLSLLLFSRLTGRFQNLFK</sequence>
<dbReference type="InterPro" id="IPR029044">
    <property type="entry name" value="Nucleotide-diphossugar_trans"/>
</dbReference>
<dbReference type="InterPro" id="IPR001173">
    <property type="entry name" value="Glyco_trans_2-like"/>
</dbReference>
<accession>A0A4R6T8L4</accession>